<dbReference type="Pfam" id="PF13673">
    <property type="entry name" value="Acetyltransf_10"/>
    <property type="match status" value="1"/>
</dbReference>
<feature type="domain" description="N-acetyltransferase" evidence="3">
    <location>
        <begin position="3"/>
        <end position="144"/>
    </location>
</feature>
<keyword evidence="1 4" id="KW-0808">Transferase</keyword>
<evidence type="ECO:0000256" key="1">
    <source>
        <dbReference type="ARBA" id="ARBA00022679"/>
    </source>
</evidence>
<dbReference type="PANTHER" id="PTHR43800:SF1">
    <property type="entry name" value="PEPTIDYL-LYSINE N-ACETYLTRANSFERASE YJAB"/>
    <property type="match status" value="1"/>
</dbReference>
<dbReference type="Gene3D" id="3.40.630.30">
    <property type="match status" value="1"/>
</dbReference>
<dbReference type="CDD" id="cd04301">
    <property type="entry name" value="NAT_SF"/>
    <property type="match status" value="1"/>
</dbReference>
<sequence>MTVNLRRSRQDEAEQLLAIWCRSIDETHDFLSPADRKAIESELRDFLPDAPLWVGVTSQDRPIAFMLLSEHHLEALFVDPDARGGGVGRLLVSHALTLIPTLTTDVNEQNHLAVGFYKKLGFVVTGRSPTDDRGRPYPLLHLSYCHPSFIKKV</sequence>
<dbReference type="AlphaFoldDB" id="B2VKI0"/>
<dbReference type="SUPFAM" id="SSF55729">
    <property type="entry name" value="Acyl-CoA N-acyltransferases (Nat)"/>
    <property type="match status" value="1"/>
</dbReference>
<dbReference type="PROSITE" id="PS51186">
    <property type="entry name" value="GNAT"/>
    <property type="match status" value="1"/>
</dbReference>
<gene>
    <name evidence="4" type="primary">yjaB</name>
    <name evidence="4" type="ordered locus">ETA_17260</name>
</gene>
<proteinExistence type="predicted"/>
<dbReference type="KEGG" id="eta:ETA_17260"/>
<dbReference type="GO" id="GO:0016747">
    <property type="term" value="F:acyltransferase activity, transferring groups other than amino-acyl groups"/>
    <property type="evidence" value="ECO:0007669"/>
    <property type="project" value="InterPro"/>
</dbReference>
<dbReference type="Proteomes" id="UP000001726">
    <property type="component" value="Chromosome"/>
</dbReference>
<accession>B2VKI0</accession>
<keyword evidence="5" id="KW-1185">Reference proteome</keyword>
<dbReference type="HOGENOM" id="CLU_013985_21_0_6"/>
<keyword evidence="2 4" id="KW-0012">Acyltransferase</keyword>
<dbReference type="eggNOG" id="COG0456">
    <property type="taxonomic scope" value="Bacteria"/>
</dbReference>
<dbReference type="InterPro" id="IPR016181">
    <property type="entry name" value="Acyl_CoA_acyltransferase"/>
</dbReference>
<evidence type="ECO:0000259" key="3">
    <source>
        <dbReference type="PROSITE" id="PS51186"/>
    </source>
</evidence>
<dbReference type="EC" id="2.3.1.-" evidence="4"/>
<dbReference type="STRING" id="465817.ETA_17260"/>
<evidence type="ECO:0000313" key="5">
    <source>
        <dbReference type="Proteomes" id="UP000001726"/>
    </source>
</evidence>
<evidence type="ECO:0000256" key="2">
    <source>
        <dbReference type="ARBA" id="ARBA00023315"/>
    </source>
</evidence>
<protein>
    <submittedName>
        <fullName evidence="4">Acetyltransferase YjaB</fullName>
        <ecNumber evidence="4">2.3.1.-</ecNumber>
    </submittedName>
</protein>
<reference evidence="4 5" key="1">
    <citation type="journal article" date="2008" name="Environ. Microbiol.">
        <title>The genome of Erwinia tasmaniensis strain Et1/99, a non-pathogenic bacterium in the genus Erwinia.</title>
        <authorList>
            <person name="Kube M."/>
            <person name="Migdoll A.M."/>
            <person name="Mueller I."/>
            <person name="Kuhl H."/>
            <person name="Beck A."/>
            <person name="Reinhardt R."/>
            <person name="Geider K."/>
        </authorList>
    </citation>
    <scope>NUCLEOTIDE SEQUENCE [LARGE SCALE GENOMIC DNA]</scope>
    <source>
        <strain evidence="5">DSM 17950 / CFBP 7177 / CIP 109463 / NCPPB 4357 / Et1/99</strain>
    </source>
</reference>
<dbReference type="EMBL" id="CU468135">
    <property type="protein sequence ID" value="CAO96772.1"/>
    <property type="molecule type" value="Genomic_DNA"/>
</dbReference>
<dbReference type="OrthoDB" id="9789605at2"/>
<dbReference type="InterPro" id="IPR000182">
    <property type="entry name" value="GNAT_dom"/>
</dbReference>
<dbReference type="PANTHER" id="PTHR43800">
    <property type="entry name" value="PEPTIDYL-LYSINE N-ACETYLTRANSFERASE YJAB"/>
    <property type="match status" value="1"/>
</dbReference>
<dbReference type="NCBIfam" id="NF007807">
    <property type="entry name" value="PRK10514.1"/>
    <property type="match status" value="1"/>
</dbReference>
<name>B2VKI0_ERWT9</name>
<dbReference type="RefSeq" id="WP_012441461.1">
    <property type="nucleotide sequence ID" value="NC_010694.1"/>
</dbReference>
<evidence type="ECO:0000313" key="4">
    <source>
        <dbReference type="EMBL" id="CAO96772.1"/>
    </source>
</evidence>
<organism evidence="4 5">
    <name type="scientific">Erwinia tasmaniensis (strain DSM 17950 / CFBP 7177 / CIP 109463 / NCPPB 4357 / Et1/99)</name>
    <dbReference type="NCBI Taxonomy" id="465817"/>
    <lineage>
        <taxon>Bacteria</taxon>
        <taxon>Pseudomonadati</taxon>
        <taxon>Pseudomonadota</taxon>
        <taxon>Gammaproteobacteria</taxon>
        <taxon>Enterobacterales</taxon>
        <taxon>Erwiniaceae</taxon>
        <taxon>Erwinia</taxon>
    </lineage>
</organism>